<organism evidence="6 7">
    <name type="scientific">Pseudohongiella spirulinae</name>
    <dbReference type="NCBI Taxonomy" id="1249552"/>
    <lineage>
        <taxon>Bacteria</taxon>
        <taxon>Pseudomonadati</taxon>
        <taxon>Pseudomonadota</taxon>
        <taxon>Gammaproteobacteria</taxon>
        <taxon>Pseudomonadales</taxon>
        <taxon>Pseudohongiellaceae</taxon>
        <taxon>Pseudohongiella</taxon>
    </lineage>
</organism>
<dbReference type="GO" id="GO:0005737">
    <property type="term" value="C:cytoplasm"/>
    <property type="evidence" value="ECO:0007669"/>
    <property type="project" value="TreeGrafter"/>
</dbReference>
<evidence type="ECO:0000256" key="3">
    <source>
        <dbReference type="ARBA" id="ARBA00023239"/>
    </source>
</evidence>
<dbReference type="InterPro" id="IPR015813">
    <property type="entry name" value="Pyrv/PenolPyrv_kinase-like_dom"/>
</dbReference>
<accession>A0A0S2KAM1</accession>
<dbReference type="InterPro" id="IPR005000">
    <property type="entry name" value="Aldolase/citrate-lyase_domain"/>
</dbReference>
<dbReference type="Pfam" id="PF03328">
    <property type="entry name" value="HpcH_HpaI"/>
    <property type="match status" value="1"/>
</dbReference>
<dbReference type="PANTHER" id="PTHR30502:SF0">
    <property type="entry name" value="PHOSPHOENOLPYRUVATE CARBOXYLASE FAMILY PROTEIN"/>
    <property type="match status" value="1"/>
</dbReference>
<dbReference type="EMBL" id="CP013189">
    <property type="protein sequence ID" value="ALO45389.1"/>
    <property type="molecule type" value="Genomic_DNA"/>
</dbReference>
<evidence type="ECO:0000256" key="1">
    <source>
        <dbReference type="ARBA" id="ARBA00005568"/>
    </source>
</evidence>
<gene>
    <name evidence="6" type="ORF">PS2015_711</name>
</gene>
<protein>
    <submittedName>
        <fullName evidence="6">HpcH/HpaI aldolase</fullName>
    </submittedName>
</protein>
<dbReference type="PANTHER" id="PTHR30502">
    <property type="entry name" value="2-KETO-3-DEOXY-L-RHAMNONATE ALDOLASE"/>
    <property type="match status" value="1"/>
</dbReference>
<feature type="domain" description="HpcH/HpaI aldolase/citrate lyase" evidence="5">
    <location>
        <begin position="98"/>
        <end position="271"/>
    </location>
</feature>
<feature type="chain" id="PRO_5006601384" evidence="4">
    <location>
        <begin position="26"/>
        <end position="306"/>
    </location>
</feature>
<evidence type="ECO:0000313" key="6">
    <source>
        <dbReference type="EMBL" id="ALO45389.1"/>
    </source>
</evidence>
<name>A0A0S2KAM1_9GAMM</name>
<keyword evidence="3" id="KW-0456">Lyase</keyword>
<dbReference type="OrthoDB" id="86160at2"/>
<dbReference type="SUPFAM" id="SSF51621">
    <property type="entry name" value="Phosphoenolpyruvate/pyruvate domain"/>
    <property type="match status" value="1"/>
</dbReference>
<dbReference type="InterPro" id="IPR050251">
    <property type="entry name" value="HpcH-HpaI_aldolase"/>
</dbReference>
<dbReference type="GO" id="GO:0016832">
    <property type="term" value="F:aldehyde-lyase activity"/>
    <property type="evidence" value="ECO:0007669"/>
    <property type="project" value="TreeGrafter"/>
</dbReference>
<keyword evidence="7" id="KW-1185">Reference proteome</keyword>
<evidence type="ECO:0000256" key="4">
    <source>
        <dbReference type="SAM" id="SignalP"/>
    </source>
</evidence>
<dbReference type="Gene3D" id="3.20.20.60">
    <property type="entry name" value="Phosphoenolpyruvate-binding domains"/>
    <property type="match status" value="1"/>
</dbReference>
<proteinExistence type="inferred from homology"/>
<evidence type="ECO:0000259" key="5">
    <source>
        <dbReference type="Pfam" id="PF03328"/>
    </source>
</evidence>
<feature type="signal peptide" evidence="4">
    <location>
        <begin position="1"/>
        <end position="25"/>
    </location>
</feature>
<keyword evidence="2" id="KW-0479">Metal-binding</keyword>
<sequence length="306" mass="33274" precursor="true">MKTFRRMACLSLTLAATLSAAPSFAQETIDVTGWGTGNVQAVPIHEGRPWGWAVKDFMDNPDRQLYNTAKAKLLAGEQIFSHSISRFDIDAYCSEAPDYDYTWFEMQHSTLRYDQVADMIAACPNVGATPILRLPDASEGAVQKAMDMGMLGIIIPTVNDAIQAREAARYARYPPIARRSAGGGQGPGLWTPFLPAGETFRESANDNMLVVVMIETVEGVNNALEIASVPGVDVVMLGNADLSSFSGLAQDSPEYRDLQIKTRNATYRAGKIWANASTRMAQGNPLAEESLMYLLGPSISERAANQ</sequence>
<dbReference type="KEGG" id="pspi:PS2015_711"/>
<keyword evidence="4" id="KW-0732">Signal</keyword>
<reference evidence="6 7" key="1">
    <citation type="submission" date="2015-11" db="EMBL/GenBank/DDBJ databases">
        <authorList>
            <person name="Zhang Y."/>
            <person name="Guo Z."/>
        </authorList>
    </citation>
    <scope>NUCLEOTIDE SEQUENCE [LARGE SCALE GENOMIC DNA]</scope>
    <source>
        <strain evidence="6 7">KCTC 32221</strain>
    </source>
</reference>
<dbReference type="GO" id="GO:0046872">
    <property type="term" value="F:metal ion binding"/>
    <property type="evidence" value="ECO:0007669"/>
    <property type="project" value="UniProtKB-KW"/>
</dbReference>
<dbReference type="AlphaFoldDB" id="A0A0S2KAM1"/>
<dbReference type="Proteomes" id="UP000065641">
    <property type="component" value="Chromosome"/>
</dbReference>
<dbReference type="InterPro" id="IPR040442">
    <property type="entry name" value="Pyrv_kinase-like_dom_sf"/>
</dbReference>
<evidence type="ECO:0000313" key="7">
    <source>
        <dbReference type="Proteomes" id="UP000065641"/>
    </source>
</evidence>
<evidence type="ECO:0000256" key="2">
    <source>
        <dbReference type="ARBA" id="ARBA00022723"/>
    </source>
</evidence>
<dbReference type="RefSeq" id="WP_058020934.1">
    <property type="nucleotide sequence ID" value="NZ_CP013189.1"/>
</dbReference>
<comment type="similarity">
    <text evidence="1">Belongs to the HpcH/HpaI aldolase family.</text>
</comment>